<feature type="chain" id="PRO_5015681106" description="peptidylprolyl isomerase" evidence="6">
    <location>
        <begin position="26"/>
        <end position="271"/>
    </location>
</feature>
<feature type="signal peptide" evidence="6">
    <location>
        <begin position="1"/>
        <end position="25"/>
    </location>
</feature>
<organism evidence="8 9">
    <name type="scientific">Jezberella montanilacus</name>
    <dbReference type="NCBI Taxonomy" id="323426"/>
    <lineage>
        <taxon>Bacteria</taxon>
        <taxon>Pseudomonadati</taxon>
        <taxon>Pseudomonadota</taxon>
        <taxon>Betaproteobacteria</taxon>
        <taxon>Burkholderiales</taxon>
        <taxon>Alcaligenaceae</taxon>
        <taxon>Jezberella</taxon>
    </lineage>
</organism>
<dbReference type="PROSITE" id="PS50198">
    <property type="entry name" value="PPIC_PPIASE_2"/>
    <property type="match status" value="1"/>
</dbReference>
<dbReference type="GO" id="GO:0003755">
    <property type="term" value="F:peptidyl-prolyl cis-trans isomerase activity"/>
    <property type="evidence" value="ECO:0007669"/>
    <property type="project" value="UniProtKB-KW"/>
</dbReference>
<reference evidence="8 9" key="1">
    <citation type="submission" date="2018-03" db="EMBL/GenBank/DDBJ databases">
        <title>Genomic Encyclopedia of Type Strains, Phase III (KMG-III): the genomes of soil and plant-associated and newly described type strains.</title>
        <authorList>
            <person name="Whitman W."/>
        </authorList>
    </citation>
    <scope>NUCLEOTIDE SEQUENCE [LARGE SCALE GENOMIC DNA]</scope>
    <source>
        <strain evidence="8 9">MWH-P2sevCIIIb</strain>
    </source>
</reference>
<dbReference type="InterPro" id="IPR046357">
    <property type="entry name" value="PPIase_dom_sf"/>
</dbReference>
<feature type="domain" description="PpiC" evidence="7">
    <location>
        <begin position="139"/>
        <end position="231"/>
    </location>
</feature>
<protein>
    <recommendedName>
        <fullName evidence="3">peptidylprolyl isomerase</fullName>
        <ecNumber evidence="3">5.2.1.8</ecNumber>
    </recommendedName>
</protein>
<evidence type="ECO:0000256" key="1">
    <source>
        <dbReference type="ARBA" id="ARBA00000971"/>
    </source>
</evidence>
<comment type="similarity">
    <text evidence="2">Belongs to the PpiC/parvulin rotamase family.</text>
</comment>
<dbReference type="PANTHER" id="PTHR47245">
    <property type="entry name" value="PEPTIDYLPROLYL ISOMERASE"/>
    <property type="match status" value="1"/>
</dbReference>
<dbReference type="OrthoDB" id="8886058at2"/>
<keyword evidence="9" id="KW-1185">Reference proteome</keyword>
<dbReference type="EC" id="5.2.1.8" evidence="3"/>
<dbReference type="SUPFAM" id="SSF109998">
    <property type="entry name" value="Triger factor/SurA peptide-binding domain-like"/>
    <property type="match status" value="1"/>
</dbReference>
<evidence type="ECO:0000256" key="6">
    <source>
        <dbReference type="SAM" id="SignalP"/>
    </source>
</evidence>
<gene>
    <name evidence="8" type="ORF">BCM14_1132</name>
</gene>
<dbReference type="Pfam" id="PF13624">
    <property type="entry name" value="SurA_N_3"/>
    <property type="match status" value="1"/>
</dbReference>
<dbReference type="InterPro" id="IPR027304">
    <property type="entry name" value="Trigger_fact/SurA_dom_sf"/>
</dbReference>
<evidence type="ECO:0000256" key="4">
    <source>
        <dbReference type="ARBA" id="ARBA00023110"/>
    </source>
</evidence>
<dbReference type="AlphaFoldDB" id="A0A2T0XL46"/>
<sequence length="271" mass="29863">MTRIYQTLSILLIFAATFASGMVKADNDLPSGVIATVNGTAIPQSLLDQSVQASVRQGQKDSPELRQAIKNELIGREVVAQEATRLNLDKTPTAQQQFAQLKQNFLIDLAVIDYLNKHPATESDLRSFYDRQVKELTDAQQYKLRLITVATEAEAKSLLSQINKSKSDVFPALAKEKSIDASKQTSGALDWVVSTQIIPAIGNVIVNLPKGGVAASPIQTPAGWNIVRVEDKRPFKAPAFEDSKNQLANEWAQKMRMEYAQQLRNAAKIVD</sequence>
<dbReference type="PANTHER" id="PTHR47245:SF2">
    <property type="entry name" value="PEPTIDYL-PROLYL CIS-TRANS ISOMERASE HP_0175-RELATED"/>
    <property type="match status" value="1"/>
</dbReference>
<evidence type="ECO:0000256" key="5">
    <source>
        <dbReference type="PROSITE-ProRule" id="PRU00278"/>
    </source>
</evidence>
<dbReference type="InterPro" id="IPR050245">
    <property type="entry name" value="PrsA_foldase"/>
</dbReference>
<dbReference type="Gene3D" id="1.10.8.1040">
    <property type="match status" value="1"/>
</dbReference>
<evidence type="ECO:0000256" key="3">
    <source>
        <dbReference type="ARBA" id="ARBA00013194"/>
    </source>
</evidence>
<dbReference type="SUPFAM" id="SSF54534">
    <property type="entry name" value="FKBP-like"/>
    <property type="match status" value="1"/>
</dbReference>
<comment type="caution">
    <text evidence="8">The sequence shown here is derived from an EMBL/GenBank/DDBJ whole genome shotgun (WGS) entry which is preliminary data.</text>
</comment>
<dbReference type="Proteomes" id="UP000238308">
    <property type="component" value="Unassembled WGS sequence"/>
</dbReference>
<dbReference type="EMBL" id="PVTV01000011">
    <property type="protein sequence ID" value="PRY99679.1"/>
    <property type="molecule type" value="Genomic_DNA"/>
</dbReference>
<keyword evidence="6" id="KW-0732">Signal</keyword>
<keyword evidence="4 5" id="KW-0697">Rotamase</keyword>
<evidence type="ECO:0000259" key="7">
    <source>
        <dbReference type="PROSITE" id="PS50198"/>
    </source>
</evidence>
<proteinExistence type="inferred from homology"/>
<evidence type="ECO:0000313" key="8">
    <source>
        <dbReference type="EMBL" id="PRY99679.1"/>
    </source>
</evidence>
<dbReference type="InterPro" id="IPR000297">
    <property type="entry name" value="PPIase_PpiC"/>
</dbReference>
<dbReference type="Pfam" id="PF13145">
    <property type="entry name" value="Rotamase_2"/>
    <property type="match status" value="1"/>
</dbReference>
<comment type="catalytic activity">
    <reaction evidence="1">
        <text>[protein]-peptidylproline (omega=180) = [protein]-peptidylproline (omega=0)</text>
        <dbReference type="Rhea" id="RHEA:16237"/>
        <dbReference type="Rhea" id="RHEA-COMP:10747"/>
        <dbReference type="Rhea" id="RHEA-COMP:10748"/>
        <dbReference type="ChEBI" id="CHEBI:83833"/>
        <dbReference type="ChEBI" id="CHEBI:83834"/>
        <dbReference type="EC" id="5.2.1.8"/>
    </reaction>
</comment>
<accession>A0A2T0XL46</accession>
<dbReference type="Gene3D" id="3.10.50.40">
    <property type="match status" value="1"/>
</dbReference>
<keyword evidence="5 8" id="KW-0413">Isomerase</keyword>
<name>A0A2T0XL46_9BURK</name>
<dbReference type="RefSeq" id="WP_106226948.1">
    <property type="nucleotide sequence ID" value="NZ_PVTV01000011.1"/>
</dbReference>
<evidence type="ECO:0000256" key="2">
    <source>
        <dbReference type="ARBA" id="ARBA00007656"/>
    </source>
</evidence>
<evidence type="ECO:0000313" key="9">
    <source>
        <dbReference type="Proteomes" id="UP000238308"/>
    </source>
</evidence>